<dbReference type="GO" id="GO:0052816">
    <property type="term" value="F:long-chain fatty acyl-CoA hydrolase activity"/>
    <property type="evidence" value="ECO:0007669"/>
    <property type="project" value="TreeGrafter"/>
</dbReference>
<dbReference type="GO" id="GO:0009062">
    <property type="term" value="P:fatty acid catabolic process"/>
    <property type="evidence" value="ECO:0007669"/>
    <property type="project" value="TreeGrafter"/>
</dbReference>
<dbReference type="Gene3D" id="3.10.129.10">
    <property type="entry name" value="Hotdog Thioesterase"/>
    <property type="match status" value="1"/>
</dbReference>
<reference evidence="3" key="1">
    <citation type="submission" date="2015-10" db="EMBL/GenBank/DDBJ databases">
        <authorList>
            <person name="Gilbert D.G."/>
        </authorList>
    </citation>
    <scope>NUCLEOTIDE SEQUENCE</scope>
</reference>
<dbReference type="InterPro" id="IPR006683">
    <property type="entry name" value="Thioestr_dom"/>
</dbReference>
<dbReference type="EMBL" id="FAXC01000185">
    <property type="protein sequence ID" value="CUV09130.1"/>
    <property type="molecule type" value="Genomic_DNA"/>
</dbReference>
<dbReference type="AlphaFoldDB" id="A0A160VEW2"/>
<evidence type="ECO:0000256" key="1">
    <source>
        <dbReference type="ARBA" id="ARBA00022801"/>
    </source>
</evidence>
<proteinExistence type="predicted"/>
<dbReference type="PANTHER" id="PTHR11049">
    <property type="entry name" value="ACYL COENZYME A THIOESTER HYDROLASE"/>
    <property type="match status" value="1"/>
</dbReference>
<dbReference type="PANTHER" id="PTHR11049:SF24">
    <property type="entry name" value="CYTOSOLIC ACYL COENZYME A THIOESTER HYDROLASE"/>
    <property type="match status" value="1"/>
</dbReference>
<protein>
    <submittedName>
        <fullName evidence="3">Acyl-CoA hydrolase</fullName>
        <ecNumber evidence="3">3.1.2.20</ecNumber>
    </submittedName>
</protein>
<dbReference type="Pfam" id="PF03061">
    <property type="entry name" value="4HBT"/>
    <property type="match status" value="1"/>
</dbReference>
<dbReference type="InterPro" id="IPR040170">
    <property type="entry name" value="Cytosol_ACT"/>
</dbReference>
<sequence>MACSSGKTDFLEGVFAGLFHYDYYYIVLEEEMTEMPAYSAKYSQLVMPDHINVVGTLFGGQMIAWVDLAAGKAAFRFLRGADVDGSVTRAIEKVEFKEPVYLGEWVNFTSTVISAGKTSFTIEVQAHAEGRKTELRLACFATVVMVSVKKDTEGNYQKVPHGKSF</sequence>
<gene>
    <name evidence="3" type="ORF">MGWOODY_Mmi2087</name>
</gene>
<dbReference type="SUPFAM" id="SSF54637">
    <property type="entry name" value="Thioesterase/thiol ester dehydrase-isomerase"/>
    <property type="match status" value="1"/>
</dbReference>
<dbReference type="InterPro" id="IPR029069">
    <property type="entry name" value="HotDog_dom_sf"/>
</dbReference>
<dbReference type="PROSITE" id="PS51770">
    <property type="entry name" value="HOTDOG_ACOT"/>
    <property type="match status" value="1"/>
</dbReference>
<dbReference type="EC" id="3.1.2.20" evidence="3"/>
<dbReference type="GO" id="GO:0005829">
    <property type="term" value="C:cytosol"/>
    <property type="evidence" value="ECO:0007669"/>
    <property type="project" value="TreeGrafter"/>
</dbReference>
<name>A0A160VEW2_9ZZZZ</name>
<keyword evidence="1 3" id="KW-0378">Hydrolase</keyword>
<evidence type="ECO:0000259" key="2">
    <source>
        <dbReference type="PROSITE" id="PS51770"/>
    </source>
</evidence>
<organism evidence="3">
    <name type="scientific">hydrothermal vent metagenome</name>
    <dbReference type="NCBI Taxonomy" id="652676"/>
    <lineage>
        <taxon>unclassified sequences</taxon>
        <taxon>metagenomes</taxon>
        <taxon>ecological metagenomes</taxon>
    </lineage>
</organism>
<dbReference type="GO" id="GO:0006637">
    <property type="term" value="P:acyl-CoA metabolic process"/>
    <property type="evidence" value="ECO:0007669"/>
    <property type="project" value="TreeGrafter"/>
</dbReference>
<dbReference type="InterPro" id="IPR033120">
    <property type="entry name" value="HOTDOG_ACOT"/>
</dbReference>
<evidence type="ECO:0000313" key="3">
    <source>
        <dbReference type="EMBL" id="CUV09130.1"/>
    </source>
</evidence>
<accession>A0A160VEW2</accession>
<feature type="domain" description="HotDog ACOT-type" evidence="2">
    <location>
        <begin position="36"/>
        <end position="151"/>
    </location>
</feature>
<dbReference type="CDD" id="cd03442">
    <property type="entry name" value="BFIT_BACH"/>
    <property type="match status" value="1"/>
</dbReference>